<accession>A0A1D9P3C3</accession>
<dbReference type="Pfam" id="PF18988">
    <property type="entry name" value="DUF5721"/>
    <property type="match status" value="1"/>
</dbReference>
<keyword evidence="2" id="KW-1185">Reference proteome</keyword>
<evidence type="ECO:0000313" key="2">
    <source>
        <dbReference type="Proteomes" id="UP000179284"/>
    </source>
</evidence>
<dbReference type="InterPro" id="IPR043779">
    <property type="entry name" value="DUF5721"/>
</dbReference>
<evidence type="ECO:0000313" key="1">
    <source>
        <dbReference type="EMBL" id="AOZ96695.1"/>
    </source>
</evidence>
<protein>
    <submittedName>
        <fullName evidence="1">Uncharacterized protein</fullName>
    </submittedName>
</protein>
<reference evidence="2" key="1">
    <citation type="submission" date="2016-10" db="EMBL/GenBank/DDBJ databases">
        <title>The complete genome sequence of the rumen bacterium Butyrivibrio hungatei MB2003.</title>
        <authorList>
            <person name="Palevich N."/>
            <person name="Kelly W.J."/>
            <person name="Leahy S.C."/>
            <person name="Altermann E."/>
            <person name="Rakonjac J."/>
            <person name="Attwood G.T."/>
        </authorList>
    </citation>
    <scope>NUCLEOTIDE SEQUENCE [LARGE SCALE GENOMIC DNA]</scope>
    <source>
        <strain evidence="2">MB2003</strain>
    </source>
</reference>
<dbReference type="RefSeq" id="WP_071176361.1">
    <property type="nucleotide sequence ID" value="NZ_CP017831.1"/>
</dbReference>
<dbReference type="AlphaFoldDB" id="A0A1D9P3C3"/>
<gene>
    <name evidence="1" type="ORF">bhn_I1662</name>
</gene>
<name>A0A1D9P3C3_9FIRM</name>
<proteinExistence type="predicted"/>
<organism evidence="1 2">
    <name type="scientific">Butyrivibrio hungatei</name>
    <dbReference type="NCBI Taxonomy" id="185008"/>
    <lineage>
        <taxon>Bacteria</taxon>
        <taxon>Bacillati</taxon>
        <taxon>Bacillota</taxon>
        <taxon>Clostridia</taxon>
        <taxon>Lachnospirales</taxon>
        <taxon>Lachnospiraceae</taxon>
        <taxon>Butyrivibrio</taxon>
    </lineage>
</organism>
<sequence length="161" mass="18283">MIALKVKQQKVFMAKLLTTEAFDDFLVTEATIDTYNTFHIDGKINKEFYHDGELPATDYSKWSTIRPIALELIKGKITPLGFKFVLQLDSKRKEELLKNSDADLNPDQVSLGINIRFANGEVIITTGISYSLFTLDKSAEKAWDEYIPSLLDSYDIPNDIL</sequence>
<dbReference type="Proteomes" id="UP000179284">
    <property type="component" value="Chromosome I"/>
</dbReference>
<dbReference type="KEGG" id="bhu:bhn_I1662"/>
<dbReference type="OrthoDB" id="9787986at2"/>
<dbReference type="EMBL" id="CP017831">
    <property type="protein sequence ID" value="AOZ96695.1"/>
    <property type="molecule type" value="Genomic_DNA"/>
</dbReference>